<proteinExistence type="predicted"/>
<dbReference type="AlphaFoldDB" id="A0A8J5L512"/>
<dbReference type="EMBL" id="JACMSC010000009">
    <property type="protein sequence ID" value="KAG6506258.1"/>
    <property type="molecule type" value="Genomic_DNA"/>
</dbReference>
<comment type="caution">
    <text evidence="2">The sequence shown here is derived from an EMBL/GenBank/DDBJ whole genome shotgun (WGS) entry which is preliminary data.</text>
</comment>
<organism evidence="2 3">
    <name type="scientific">Zingiber officinale</name>
    <name type="common">Ginger</name>
    <name type="synonym">Amomum zingiber</name>
    <dbReference type="NCBI Taxonomy" id="94328"/>
    <lineage>
        <taxon>Eukaryota</taxon>
        <taxon>Viridiplantae</taxon>
        <taxon>Streptophyta</taxon>
        <taxon>Embryophyta</taxon>
        <taxon>Tracheophyta</taxon>
        <taxon>Spermatophyta</taxon>
        <taxon>Magnoliopsida</taxon>
        <taxon>Liliopsida</taxon>
        <taxon>Zingiberales</taxon>
        <taxon>Zingiberaceae</taxon>
        <taxon>Zingiber</taxon>
    </lineage>
</organism>
<name>A0A8J5L512_ZINOF</name>
<dbReference type="OrthoDB" id="1930092at2759"/>
<reference evidence="2 3" key="1">
    <citation type="submission" date="2020-08" db="EMBL/GenBank/DDBJ databases">
        <title>Plant Genome Project.</title>
        <authorList>
            <person name="Zhang R.-G."/>
        </authorList>
    </citation>
    <scope>NUCLEOTIDE SEQUENCE [LARGE SCALE GENOMIC DNA]</scope>
    <source>
        <tissue evidence="2">Rhizome</tissue>
    </source>
</reference>
<gene>
    <name evidence="2" type="ORF">ZIOFF_031580</name>
</gene>
<protein>
    <recommendedName>
        <fullName evidence="1">DUF7148 domain-containing protein</fullName>
    </recommendedName>
</protein>
<sequence>MAAAAGKLLIRFANQLNPSPPRLIISAAASAALPLAGVTSPKLRSKVLESAVAPLRASLGKDSKVQAGVEDDDGVSLATMKLPANTDIPLFETLLFQWANSLCQGANLPLPVPLKVDKVEGGARLGFIEIDNGKAEVFAYIDCLVFPATGSSGPLFRATRNGPMKDQAPPGEPRIMRSLLQALQKSVQIASS</sequence>
<accession>A0A8J5L512</accession>
<dbReference type="PANTHER" id="PTHR36352">
    <property type="entry name" value="EXPRESSED PROTEIN"/>
    <property type="match status" value="1"/>
</dbReference>
<feature type="domain" description="DUF7148" evidence="1">
    <location>
        <begin position="71"/>
        <end position="190"/>
    </location>
</feature>
<evidence type="ECO:0000313" key="2">
    <source>
        <dbReference type="EMBL" id="KAG6506258.1"/>
    </source>
</evidence>
<dbReference type="GO" id="GO:0009570">
    <property type="term" value="C:chloroplast stroma"/>
    <property type="evidence" value="ECO:0007669"/>
    <property type="project" value="TreeGrafter"/>
</dbReference>
<dbReference type="InterPro" id="IPR055572">
    <property type="entry name" value="DUF7148"/>
</dbReference>
<dbReference type="PANTHER" id="PTHR36352:SF1">
    <property type="entry name" value="EXPRESSED PROTEIN"/>
    <property type="match status" value="1"/>
</dbReference>
<evidence type="ECO:0000259" key="1">
    <source>
        <dbReference type="Pfam" id="PF23650"/>
    </source>
</evidence>
<keyword evidence="3" id="KW-1185">Reference proteome</keyword>
<evidence type="ECO:0000313" key="3">
    <source>
        <dbReference type="Proteomes" id="UP000734854"/>
    </source>
</evidence>
<dbReference type="Proteomes" id="UP000734854">
    <property type="component" value="Unassembled WGS sequence"/>
</dbReference>
<dbReference type="Pfam" id="PF23650">
    <property type="entry name" value="DUF7148"/>
    <property type="match status" value="1"/>
</dbReference>
<dbReference type="GO" id="GO:0009535">
    <property type="term" value="C:chloroplast thylakoid membrane"/>
    <property type="evidence" value="ECO:0007669"/>
    <property type="project" value="TreeGrafter"/>
</dbReference>